<protein>
    <submittedName>
        <fullName evidence="3">Uncharacterized protein</fullName>
    </submittedName>
</protein>
<proteinExistence type="predicted"/>
<feature type="region of interest" description="Disordered" evidence="2">
    <location>
        <begin position="742"/>
        <end position="765"/>
    </location>
</feature>
<feature type="region of interest" description="Disordered" evidence="2">
    <location>
        <begin position="99"/>
        <end position="181"/>
    </location>
</feature>
<gene>
    <name evidence="3" type="ORF">EXIGLDRAFT_760312</name>
</gene>
<feature type="compositionally biased region" description="Low complexity" evidence="2">
    <location>
        <begin position="311"/>
        <end position="320"/>
    </location>
</feature>
<name>A0A165PFD9_EXIGL</name>
<accession>A0A165PFD9</accession>
<sequence>MSTTAHSPAPPQQHQHRGPPARLNIPPAINTQLAAAALEAQKLFSPAIQTARQAGFPLGMPGAGVLQTPIQTAFLPQLGRPGMHRAHPSIVQLAAAGIQPPMPMTPGGQHHFPPHLLLNPANLPPPTPGFQQRSRRAPSISTGGPPKAPLGGPQRKTSPLPPGAQGSSSTPQPVEAKGKLQKKVVVKLPVERKTADDAPDPLWTRQPLPHSEVREEDVAANPPEITSVVDHPMDWPRGMLPSTIDVFLPGKSAWDDIKRAIMEDKLSRLGVVGKQAPGRLGGALPHGRAASISSPADPALLLFKLNKLQQQQNASAGASQTGTPSPQPPSISPQPYMARLQNRHGQSMSMAQPGYFGLPPIPGYESGPFNPFGPNSVLPPDQTFKPLSPIPPESGPTLHAPQGVVPSQAALLLPQSGRTSVASSRPDFARGFGLDIPEEDEEEAPDAPQFTLNAFAPPFVIPTHRANPQPLDTDQDQDADGEQEADDDERDDATVPARSRIHSRHQSKLSAALSLRSVGGVRSEGDVADLQKDSSGNVSGDRSFRSERIMETADEAVAEWTGSEDLRSAADVTGDESDGEWSNPSDEERARQHRLHRRMMSTGNGNETQTPRRIPNFPRPPLTDGIFAAPGMDDDVISNPSDEEAIRAERSLPGSGRASRPLPPIPGPGHSRPGSDTYMQMLTQSHQGSGLAHLGPYDGIAHSRVGSNHSHYLPYTMPEPAPAPIPDVKLNPKAKPFVFGSRASFSAPADPPAPPAPRPGHDRQLSINSTLNATAPEFKPSFTFRAPPGVPTLSFPEHPLTDARPLPVPPVYTSPGRAMQGREKRVRRSQSPESDSGSESDSESEPSDLKSRDGHDAIATWSFPFSKAAETPGSNLNPAAKEFTFNGFSRAVAAAVSQPPLAAPGGSVSRPLSDAGDAVSEGSQSSSGSEPAHLALDDVSKPVSPAGITPTLPDFKHPVSTNTVPASLFKKAAALASHESADGPTRPTVRSRLSSREIMASLTRHSSPDDLNDLNVPSISRKVSKTMLIATESAGTSLAIPAPAVGGDLLSPPLSKSHRHRRSSTVETSSLRSVGSFSSDGKGHIDMDSFEQRIEDILEEKLETLKRELIEARALVNAAPAALPMELVSNIAEMIAVVRAHMALNHASGGMDLALLRSLIEESHLDIQRSIQADIQAMLSGLAINRARSPMPALDVGHLVEDSSSRAIVAIDNTRVQLITRLEHIAEAQRAARAQMVEVFTQAMATVTTTINSSARQPPLDVDLLTAQLSQAVKPNISQLIDLASDKKETAILIVRQLTPLLESLMRPSTPALDTDAIAGQLAAEISRIVPPVDQHSLKEQVADLVVERLDARLTVRDRFNNPDAMASRVVAGLSPVFDAVQGLKAAFASLIDSHGALASQTDAVLASHGDYLSHVSGIPSSVAAVSETLDALRAEVVGLRTRPSQVDGSIAPAIASLAAQLEEGTRIQQERGSAQDRILAVFEDIQGRVAALPNLFQSSLDDLRLSKPQDASRPANDEELRSLLLSKSELEVQLQGLNNKNSHLTMEKDSLQDRLATMEAENRLLRAQLEEQRSSAAERDIRTAKAETRAAELTESLSQALSRLSTADASTQANQKRITDLDAQIRELISEKHQLRSKVDSLELQVSWTERDKESAMRNLAEAQKERDAMVAQQENWDDLRRTAQHIETLTKLMTSTENEEMRELKRIRDRSKVLEGEHQALQKRFKEQETKLANLERTSVTARQSLATANQKATDWEKRAKDFESELETTRDKMERTEDLRQRVEADYALLKSHVQEKELEEAAFEDREQTLRAEATQMQIEIAGLKLALENAKKTPPASSGIRAPQPVGRASSFVMVNGHGDERPSSRATIYPEDARSGANTPTLNGKKKHDGPYIPPADGAWASIHAPKARTVGGVTYFRPPRAAAASPTPSVISTVTRRDDGWWDAE</sequence>
<dbReference type="Proteomes" id="UP000077266">
    <property type="component" value="Unassembled WGS sequence"/>
</dbReference>
<feature type="region of interest" description="Disordered" evidence="2">
    <location>
        <begin position="650"/>
        <end position="677"/>
    </location>
</feature>
<feature type="compositionally biased region" description="Polar residues" evidence="2">
    <location>
        <begin position="1065"/>
        <end position="1079"/>
    </location>
</feature>
<feature type="region of interest" description="Disordered" evidence="2">
    <location>
        <begin position="1050"/>
        <end position="1082"/>
    </location>
</feature>
<evidence type="ECO:0000313" key="4">
    <source>
        <dbReference type="Proteomes" id="UP000077266"/>
    </source>
</evidence>
<keyword evidence="1" id="KW-0175">Coiled coil</keyword>
<evidence type="ECO:0000256" key="1">
    <source>
        <dbReference type="SAM" id="Coils"/>
    </source>
</evidence>
<feature type="region of interest" description="Disordered" evidence="2">
    <location>
        <begin position="460"/>
        <end position="543"/>
    </location>
</feature>
<dbReference type="OrthoDB" id="3357224at2759"/>
<feature type="coiled-coil region" evidence="1">
    <location>
        <begin position="1619"/>
        <end position="1674"/>
    </location>
</feature>
<feature type="coiled-coil region" evidence="1">
    <location>
        <begin position="1706"/>
        <end position="1838"/>
    </location>
</feature>
<reference evidence="3 4" key="1">
    <citation type="journal article" date="2016" name="Mol. Biol. Evol.">
        <title>Comparative Genomics of Early-Diverging Mushroom-Forming Fungi Provides Insights into the Origins of Lignocellulose Decay Capabilities.</title>
        <authorList>
            <person name="Nagy L.G."/>
            <person name="Riley R."/>
            <person name="Tritt A."/>
            <person name="Adam C."/>
            <person name="Daum C."/>
            <person name="Floudas D."/>
            <person name="Sun H."/>
            <person name="Yadav J.S."/>
            <person name="Pangilinan J."/>
            <person name="Larsson K.H."/>
            <person name="Matsuura K."/>
            <person name="Barry K."/>
            <person name="Labutti K."/>
            <person name="Kuo R."/>
            <person name="Ohm R.A."/>
            <person name="Bhattacharya S.S."/>
            <person name="Shirouzu T."/>
            <person name="Yoshinaga Y."/>
            <person name="Martin F.M."/>
            <person name="Grigoriev I.V."/>
            <person name="Hibbett D.S."/>
        </authorList>
    </citation>
    <scope>NUCLEOTIDE SEQUENCE [LARGE SCALE GENOMIC DNA]</scope>
    <source>
        <strain evidence="3 4">HHB12029</strain>
    </source>
</reference>
<keyword evidence="4" id="KW-1185">Reference proteome</keyword>
<dbReference type="STRING" id="1314781.A0A165PFD9"/>
<feature type="compositionally biased region" description="Pro residues" evidence="2">
    <location>
        <begin position="749"/>
        <end position="758"/>
    </location>
</feature>
<feature type="region of interest" description="Disordered" evidence="2">
    <location>
        <begin position="567"/>
        <end position="593"/>
    </location>
</feature>
<organism evidence="3 4">
    <name type="scientific">Exidia glandulosa HHB12029</name>
    <dbReference type="NCBI Taxonomy" id="1314781"/>
    <lineage>
        <taxon>Eukaryota</taxon>
        <taxon>Fungi</taxon>
        <taxon>Dikarya</taxon>
        <taxon>Basidiomycota</taxon>
        <taxon>Agaricomycotina</taxon>
        <taxon>Agaricomycetes</taxon>
        <taxon>Auriculariales</taxon>
        <taxon>Exidiaceae</taxon>
        <taxon>Exidia</taxon>
    </lineage>
</organism>
<feature type="region of interest" description="Disordered" evidence="2">
    <location>
        <begin position="901"/>
        <end position="933"/>
    </location>
</feature>
<feature type="coiled-coil region" evidence="1">
    <location>
        <begin position="1521"/>
        <end position="1588"/>
    </location>
</feature>
<feature type="region of interest" description="Disordered" evidence="2">
    <location>
        <begin position="778"/>
        <end position="856"/>
    </location>
</feature>
<feature type="region of interest" description="Disordered" evidence="2">
    <location>
        <begin position="1859"/>
        <end position="1899"/>
    </location>
</feature>
<feature type="region of interest" description="Disordered" evidence="2">
    <location>
        <begin position="1"/>
        <end position="25"/>
    </location>
</feature>
<feature type="coiled-coil region" evidence="1">
    <location>
        <begin position="1087"/>
        <end position="1115"/>
    </location>
</feature>
<feature type="compositionally biased region" description="Acidic residues" evidence="2">
    <location>
        <begin position="836"/>
        <end position="846"/>
    </location>
</feature>
<evidence type="ECO:0000256" key="2">
    <source>
        <dbReference type="SAM" id="MobiDB-lite"/>
    </source>
</evidence>
<evidence type="ECO:0000313" key="3">
    <source>
        <dbReference type="EMBL" id="KZW02096.1"/>
    </source>
</evidence>
<feature type="region of interest" description="Disordered" evidence="2">
    <location>
        <begin position="311"/>
        <end position="336"/>
    </location>
</feature>
<feature type="compositionally biased region" description="Low complexity" evidence="2">
    <location>
        <begin position="920"/>
        <end position="930"/>
    </location>
</feature>
<feature type="compositionally biased region" description="Basic and acidic residues" evidence="2">
    <location>
        <begin position="523"/>
        <end position="532"/>
    </location>
</feature>
<feature type="compositionally biased region" description="Acidic residues" evidence="2">
    <location>
        <begin position="473"/>
        <end position="491"/>
    </location>
</feature>
<feature type="compositionally biased region" description="Basic and acidic residues" evidence="2">
    <location>
        <begin position="847"/>
        <end position="856"/>
    </location>
</feature>
<dbReference type="EMBL" id="KV425890">
    <property type="protein sequence ID" value="KZW02096.1"/>
    <property type="molecule type" value="Genomic_DNA"/>
</dbReference>
<dbReference type="InParanoid" id="A0A165PFD9"/>